<dbReference type="InterPro" id="IPR036866">
    <property type="entry name" value="RibonucZ/Hydroxyglut_hydro"/>
</dbReference>
<name>A0A537LJ19_9BACT</name>
<feature type="compositionally biased region" description="Basic residues" evidence="1">
    <location>
        <begin position="47"/>
        <end position="57"/>
    </location>
</feature>
<dbReference type="EMBL" id="VBAJ01000133">
    <property type="protein sequence ID" value="TMJ08019.1"/>
    <property type="molecule type" value="Genomic_DNA"/>
</dbReference>
<dbReference type="SUPFAM" id="SSF56281">
    <property type="entry name" value="Metallo-hydrolase/oxidoreductase"/>
    <property type="match status" value="1"/>
</dbReference>
<protein>
    <submittedName>
        <fullName evidence="3">MBL fold metallo-hydrolase</fullName>
    </submittedName>
</protein>
<dbReference type="Gene3D" id="3.60.15.10">
    <property type="entry name" value="Ribonuclease Z/Hydroxyacylglutathione hydrolase-like"/>
    <property type="match status" value="1"/>
</dbReference>
<dbReference type="SMART" id="SM00849">
    <property type="entry name" value="Lactamase_B"/>
    <property type="match status" value="1"/>
</dbReference>
<comment type="caution">
    <text evidence="3">The sequence shown here is derived from an EMBL/GenBank/DDBJ whole genome shotgun (WGS) entry which is preliminary data.</text>
</comment>
<dbReference type="Pfam" id="PF00753">
    <property type="entry name" value="Lactamase_B"/>
    <property type="match status" value="1"/>
</dbReference>
<gene>
    <name evidence="3" type="ORF">E6G99_05245</name>
</gene>
<evidence type="ECO:0000256" key="1">
    <source>
        <dbReference type="SAM" id="MobiDB-lite"/>
    </source>
</evidence>
<evidence type="ECO:0000313" key="3">
    <source>
        <dbReference type="EMBL" id="TMJ08019.1"/>
    </source>
</evidence>
<dbReference type="Proteomes" id="UP000318661">
    <property type="component" value="Unassembled WGS sequence"/>
</dbReference>
<dbReference type="InterPro" id="IPR050855">
    <property type="entry name" value="NDM-1-like"/>
</dbReference>
<reference evidence="3 4" key="1">
    <citation type="journal article" date="2019" name="Nat. Microbiol.">
        <title>Mediterranean grassland soil C-N compound turnover is dependent on rainfall and depth, and is mediated by genomically divergent microorganisms.</title>
        <authorList>
            <person name="Diamond S."/>
            <person name="Andeer P.F."/>
            <person name="Li Z."/>
            <person name="Crits-Christoph A."/>
            <person name="Burstein D."/>
            <person name="Anantharaman K."/>
            <person name="Lane K.R."/>
            <person name="Thomas B.C."/>
            <person name="Pan C."/>
            <person name="Northen T.R."/>
            <person name="Banfield J.F."/>
        </authorList>
    </citation>
    <scope>NUCLEOTIDE SEQUENCE [LARGE SCALE GENOMIC DNA]</scope>
    <source>
        <strain evidence="3">NP_2</strain>
    </source>
</reference>
<dbReference type="AlphaFoldDB" id="A0A537LJ19"/>
<dbReference type="InterPro" id="IPR001279">
    <property type="entry name" value="Metallo-B-lactamas"/>
</dbReference>
<evidence type="ECO:0000313" key="4">
    <source>
        <dbReference type="Proteomes" id="UP000318661"/>
    </source>
</evidence>
<evidence type="ECO:0000259" key="2">
    <source>
        <dbReference type="SMART" id="SM00849"/>
    </source>
</evidence>
<feature type="region of interest" description="Disordered" evidence="1">
    <location>
        <begin position="33"/>
        <end position="57"/>
    </location>
</feature>
<keyword evidence="3" id="KW-0378">Hydrolase</keyword>
<dbReference type="PANTHER" id="PTHR42951:SF4">
    <property type="entry name" value="ACYL-COENZYME A THIOESTERASE MBLAC2"/>
    <property type="match status" value="1"/>
</dbReference>
<sequence length="361" mass="39011">MMAAASTAAAQTASANGILRTLSLAIIRPVPPGNGSRSFKEQAGYRRPAKTSPRLRRKLPRSCARTIPPYRELTCIVASELSETQICDRVFAWTAGGDTIQTSYGTNCVGVLGADAVLVIDPLISPAFARQVQAAVRRRTNAPVRFVVFTHHHTDHTWGASVFAGESATIVAHRACRERMVEEHPAILESRQRQPELADLVAETVLVLPQVTYDQALVLHLGDLELELWHPGWAHTPGDTFLFLPDQRVAVCGDLVFEGYHYNYEDASVRGVRQGLRALEALDADVFVPGHGAAGGPDLLSHQAAYHDAVERIVAAGVEAGRDDALIAADIHAQFPDYGLGVVVPSAVAKFKAHRANAQSK</sequence>
<proteinExistence type="predicted"/>
<feature type="domain" description="Metallo-beta-lactamase" evidence="2">
    <location>
        <begin position="105"/>
        <end position="291"/>
    </location>
</feature>
<dbReference type="GO" id="GO:0016787">
    <property type="term" value="F:hydrolase activity"/>
    <property type="evidence" value="ECO:0007669"/>
    <property type="project" value="UniProtKB-KW"/>
</dbReference>
<dbReference type="PANTHER" id="PTHR42951">
    <property type="entry name" value="METALLO-BETA-LACTAMASE DOMAIN-CONTAINING"/>
    <property type="match status" value="1"/>
</dbReference>
<dbReference type="CDD" id="cd16282">
    <property type="entry name" value="metallo-hydrolase-like_MBL-fold"/>
    <property type="match status" value="1"/>
</dbReference>
<organism evidence="3 4">
    <name type="scientific">Candidatus Segetimicrobium genomatis</name>
    <dbReference type="NCBI Taxonomy" id="2569760"/>
    <lineage>
        <taxon>Bacteria</taxon>
        <taxon>Bacillati</taxon>
        <taxon>Candidatus Sysuimicrobiota</taxon>
        <taxon>Candidatus Sysuimicrobiia</taxon>
        <taxon>Candidatus Sysuimicrobiales</taxon>
        <taxon>Candidatus Segetimicrobiaceae</taxon>
        <taxon>Candidatus Segetimicrobium</taxon>
    </lineage>
</organism>
<accession>A0A537LJ19</accession>